<dbReference type="EMBL" id="JAGKQM010002268">
    <property type="protein sequence ID" value="KAH0849881.1"/>
    <property type="molecule type" value="Genomic_DNA"/>
</dbReference>
<proteinExistence type="predicted"/>
<comment type="caution">
    <text evidence="1">The sequence shown here is derived from an EMBL/GenBank/DDBJ whole genome shotgun (WGS) entry which is preliminary data.</text>
</comment>
<dbReference type="Proteomes" id="UP000824890">
    <property type="component" value="Unassembled WGS sequence"/>
</dbReference>
<keyword evidence="2" id="KW-1185">Reference proteome</keyword>
<organism evidence="1 2">
    <name type="scientific">Brassica napus</name>
    <name type="common">Rape</name>
    <dbReference type="NCBI Taxonomy" id="3708"/>
    <lineage>
        <taxon>Eukaryota</taxon>
        <taxon>Viridiplantae</taxon>
        <taxon>Streptophyta</taxon>
        <taxon>Embryophyta</taxon>
        <taxon>Tracheophyta</taxon>
        <taxon>Spermatophyta</taxon>
        <taxon>Magnoliopsida</taxon>
        <taxon>eudicotyledons</taxon>
        <taxon>Gunneridae</taxon>
        <taxon>Pentapetalae</taxon>
        <taxon>rosids</taxon>
        <taxon>malvids</taxon>
        <taxon>Brassicales</taxon>
        <taxon>Brassicaceae</taxon>
        <taxon>Brassiceae</taxon>
        <taxon>Brassica</taxon>
    </lineage>
</organism>
<protein>
    <submittedName>
        <fullName evidence="1">Uncharacterized protein</fullName>
    </submittedName>
</protein>
<evidence type="ECO:0000313" key="2">
    <source>
        <dbReference type="Proteomes" id="UP000824890"/>
    </source>
</evidence>
<evidence type="ECO:0000313" key="1">
    <source>
        <dbReference type="EMBL" id="KAH0849881.1"/>
    </source>
</evidence>
<name>A0ABQ7X435_BRANA</name>
<gene>
    <name evidence="1" type="ORF">HID58_095986</name>
</gene>
<accession>A0ABQ7X435</accession>
<reference evidence="1 2" key="1">
    <citation type="submission" date="2021-05" db="EMBL/GenBank/DDBJ databases">
        <title>Genome Assembly of Synthetic Allotetraploid Brassica napus Reveals Homoeologous Exchanges between Subgenomes.</title>
        <authorList>
            <person name="Davis J.T."/>
        </authorList>
    </citation>
    <scope>NUCLEOTIDE SEQUENCE [LARGE SCALE GENOMIC DNA]</scope>
    <source>
        <strain evidence="2">cv. Da-Ae</strain>
        <tissue evidence="1">Seedling</tissue>
    </source>
</reference>
<sequence>MARSWRFLFGFFGSFKAWWRRRQGSNPAGTDDEMYGEDSEGNFYNWYVVEPAINRKSTDFIRRFHETQYMTSPDKVEDRFLSIC</sequence>